<evidence type="ECO:0000313" key="3">
    <source>
        <dbReference type="EMBL" id="OAD79137.1"/>
    </source>
</evidence>
<protein>
    <submittedName>
        <fullName evidence="3">Uncharacterized protein</fullName>
    </submittedName>
</protein>
<keyword evidence="1" id="KW-1133">Transmembrane helix</keyword>
<dbReference type="AlphaFoldDB" id="A0A167Q637"/>
<accession>A0A167Q637</accession>
<feature type="signal peptide" evidence="2">
    <location>
        <begin position="1"/>
        <end position="18"/>
    </location>
</feature>
<evidence type="ECO:0000256" key="1">
    <source>
        <dbReference type="SAM" id="Phobius"/>
    </source>
</evidence>
<dbReference type="RefSeq" id="XP_018297177.1">
    <property type="nucleotide sequence ID" value="XM_018440274.1"/>
</dbReference>
<keyword evidence="2" id="KW-0732">Signal</keyword>
<keyword evidence="4" id="KW-1185">Reference proteome</keyword>
<dbReference type="InParanoid" id="A0A167Q637"/>
<dbReference type="VEuPathDB" id="FungiDB:PHYBLDRAFT_58186"/>
<feature type="transmembrane region" description="Helical" evidence="1">
    <location>
        <begin position="95"/>
        <end position="112"/>
    </location>
</feature>
<proteinExistence type="predicted"/>
<gene>
    <name evidence="3" type="ORF">PHYBLDRAFT_58186</name>
</gene>
<organism evidence="3 4">
    <name type="scientific">Phycomyces blakesleeanus (strain ATCC 8743b / DSM 1359 / FGSC 10004 / NBRC 33097 / NRRL 1555)</name>
    <dbReference type="NCBI Taxonomy" id="763407"/>
    <lineage>
        <taxon>Eukaryota</taxon>
        <taxon>Fungi</taxon>
        <taxon>Fungi incertae sedis</taxon>
        <taxon>Mucoromycota</taxon>
        <taxon>Mucoromycotina</taxon>
        <taxon>Mucoromycetes</taxon>
        <taxon>Mucorales</taxon>
        <taxon>Phycomycetaceae</taxon>
        <taxon>Phycomyces</taxon>
    </lineage>
</organism>
<feature type="chain" id="PRO_5007891441" evidence="2">
    <location>
        <begin position="19"/>
        <end position="133"/>
    </location>
</feature>
<name>A0A167Q637_PHYB8</name>
<sequence>MRASIAIIGFFCLISVNSAPLSEPQVNNDILPESVPVLHAPIQLNNNEAHPSTNSYTLSPHIDLIGPAKAIEASESIARFLSSDGTTKSTLSKSAIFSTAFAAIAVALYLVLWPTKYWGYKVCLDDASDSSSR</sequence>
<dbReference type="GeneID" id="29001180"/>
<reference evidence="4" key="1">
    <citation type="submission" date="2015-06" db="EMBL/GenBank/DDBJ databases">
        <title>Expansion of signal transduction pathways in fungi by whole-genome duplication.</title>
        <authorList>
            <consortium name="DOE Joint Genome Institute"/>
            <person name="Corrochano L.M."/>
            <person name="Kuo A."/>
            <person name="Marcet-Houben M."/>
            <person name="Polaino S."/>
            <person name="Salamov A."/>
            <person name="Villalobos J.M."/>
            <person name="Alvarez M.I."/>
            <person name="Avalos J."/>
            <person name="Benito E.P."/>
            <person name="Benoit I."/>
            <person name="Burger G."/>
            <person name="Camino L.P."/>
            <person name="Canovas D."/>
            <person name="Cerda-Olmedo E."/>
            <person name="Cheng J.-F."/>
            <person name="Dominguez A."/>
            <person name="Elias M."/>
            <person name="Eslava A.P."/>
            <person name="Glaser F."/>
            <person name="Grimwood J."/>
            <person name="Gutierrez G."/>
            <person name="Heitman J."/>
            <person name="Henrissat B."/>
            <person name="Iturriaga E.A."/>
            <person name="Lang B.F."/>
            <person name="Lavin J.L."/>
            <person name="Lee S."/>
            <person name="Li W."/>
            <person name="Lindquist E."/>
            <person name="Lopez-Garcia S."/>
            <person name="Luque E.M."/>
            <person name="Marcos A.T."/>
            <person name="Martin J."/>
            <person name="McCluskey K."/>
            <person name="Medina H.R."/>
            <person name="Miralles-Duran A."/>
            <person name="Miyazaki A."/>
            <person name="Munoz-Torres E."/>
            <person name="Oguiza J.A."/>
            <person name="Ohm R."/>
            <person name="Olmedo M."/>
            <person name="Orejas M."/>
            <person name="Ortiz-Castellanos L."/>
            <person name="Pisabarro A.G."/>
            <person name="Rodriguez-Romero J."/>
            <person name="Ruiz-Herrera J."/>
            <person name="Ruiz-Vazquez R."/>
            <person name="Sanz C."/>
            <person name="Schackwitz W."/>
            <person name="Schmutz J."/>
            <person name="Shahriari M."/>
            <person name="Shelest E."/>
            <person name="Silva-Franco F."/>
            <person name="Soanes D."/>
            <person name="Syed K."/>
            <person name="Tagua V.G."/>
            <person name="Talbot N.J."/>
            <person name="Thon M."/>
            <person name="De vries R.P."/>
            <person name="Wiebenga A."/>
            <person name="Yadav J.S."/>
            <person name="Braun E.L."/>
            <person name="Baker S."/>
            <person name="Garre V."/>
            <person name="Horwitz B."/>
            <person name="Torres-Martinez S."/>
            <person name="Idnurm A."/>
            <person name="Herrera-Estrella A."/>
            <person name="Gabaldon T."/>
            <person name="Grigoriev I.V."/>
        </authorList>
    </citation>
    <scope>NUCLEOTIDE SEQUENCE [LARGE SCALE GENOMIC DNA]</scope>
    <source>
        <strain evidence="4">NRRL 1555(-)</strain>
    </source>
</reference>
<keyword evidence="1" id="KW-0812">Transmembrane</keyword>
<keyword evidence="1" id="KW-0472">Membrane</keyword>
<evidence type="ECO:0000313" key="4">
    <source>
        <dbReference type="Proteomes" id="UP000077315"/>
    </source>
</evidence>
<dbReference type="Proteomes" id="UP000077315">
    <property type="component" value="Unassembled WGS sequence"/>
</dbReference>
<evidence type="ECO:0000256" key="2">
    <source>
        <dbReference type="SAM" id="SignalP"/>
    </source>
</evidence>
<dbReference type="EMBL" id="KV440972">
    <property type="protein sequence ID" value="OAD79137.1"/>
    <property type="molecule type" value="Genomic_DNA"/>
</dbReference>